<dbReference type="PANTHER" id="PTHR37031">
    <property type="entry name" value="METALLOPHOSPHATASE BINDING DOMAIN PROTEIN"/>
    <property type="match status" value="1"/>
</dbReference>
<dbReference type="InterPro" id="IPR038607">
    <property type="entry name" value="PhoD-like_sf"/>
</dbReference>
<dbReference type="EMBL" id="NRRY01000041">
    <property type="protein sequence ID" value="MBK1620498.1"/>
    <property type="molecule type" value="Genomic_DNA"/>
</dbReference>
<dbReference type="PANTHER" id="PTHR37031:SF2">
    <property type="entry name" value="PHOD-LIKE PHOSPHATASE METALLOPHOSPHATASE DOMAIN-CONTAINING PROTEIN"/>
    <property type="match status" value="1"/>
</dbReference>
<feature type="compositionally biased region" description="Low complexity" evidence="1">
    <location>
        <begin position="193"/>
        <end position="214"/>
    </location>
</feature>
<feature type="region of interest" description="Disordered" evidence="1">
    <location>
        <begin position="176"/>
        <end position="214"/>
    </location>
</feature>
<name>A0A9X0WBH1_9GAMM</name>
<reference evidence="2 3" key="1">
    <citation type="journal article" date="2020" name="Microorganisms">
        <title>Osmotic Adaptation and Compatible Solute Biosynthesis of Phototrophic Bacteria as Revealed from Genome Analyses.</title>
        <authorList>
            <person name="Imhoff J.F."/>
            <person name="Rahn T."/>
            <person name="Kunzel S."/>
            <person name="Keller A."/>
            <person name="Neulinger S.C."/>
        </authorList>
    </citation>
    <scope>NUCLEOTIDE SEQUENCE [LARGE SCALE GENOMIC DNA]</scope>
    <source>
        <strain evidence="2 3">DSM 25653</strain>
    </source>
</reference>
<organism evidence="2 3">
    <name type="scientific">Lamprobacter modestohalophilus</name>
    <dbReference type="NCBI Taxonomy" id="1064514"/>
    <lineage>
        <taxon>Bacteria</taxon>
        <taxon>Pseudomonadati</taxon>
        <taxon>Pseudomonadota</taxon>
        <taxon>Gammaproteobacteria</taxon>
        <taxon>Chromatiales</taxon>
        <taxon>Chromatiaceae</taxon>
        <taxon>Lamprobacter</taxon>
    </lineage>
</organism>
<evidence type="ECO:0000313" key="2">
    <source>
        <dbReference type="EMBL" id="MBK1620498.1"/>
    </source>
</evidence>
<dbReference type="SUPFAM" id="SSF56300">
    <property type="entry name" value="Metallo-dependent phosphatases"/>
    <property type="match status" value="1"/>
</dbReference>
<dbReference type="Gene3D" id="3.60.21.70">
    <property type="entry name" value="PhoD-like phosphatase"/>
    <property type="match status" value="1"/>
</dbReference>
<dbReference type="Proteomes" id="UP001138768">
    <property type="component" value="Unassembled WGS sequence"/>
</dbReference>
<comment type="caution">
    <text evidence="2">The sequence shown here is derived from an EMBL/GenBank/DDBJ whole genome shotgun (WGS) entry which is preliminary data.</text>
</comment>
<evidence type="ECO:0000313" key="3">
    <source>
        <dbReference type="Proteomes" id="UP001138768"/>
    </source>
</evidence>
<dbReference type="RefSeq" id="WP_200247514.1">
    <property type="nucleotide sequence ID" value="NZ_NRRY01000041.1"/>
</dbReference>
<dbReference type="CDD" id="cd07389">
    <property type="entry name" value="MPP_PhoD"/>
    <property type="match status" value="1"/>
</dbReference>
<dbReference type="InterPro" id="IPR018946">
    <property type="entry name" value="PhoD-like_MPP"/>
</dbReference>
<proteinExistence type="predicted"/>
<keyword evidence="3" id="KW-1185">Reference proteome</keyword>
<accession>A0A9X0WBH1</accession>
<gene>
    <name evidence="2" type="ORF">CKO42_19085</name>
</gene>
<dbReference type="InterPro" id="IPR029052">
    <property type="entry name" value="Metallo-depent_PP-like"/>
</dbReference>
<evidence type="ECO:0008006" key="4">
    <source>
        <dbReference type="Google" id="ProtNLM"/>
    </source>
</evidence>
<evidence type="ECO:0000256" key="1">
    <source>
        <dbReference type="SAM" id="MobiDB-lite"/>
    </source>
</evidence>
<dbReference type="AlphaFoldDB" id="A0A9X0WBH1"/>
<sequence>MQNTVASPLVWAGPILRRVLRDRVSLWLAVRAPVRVRLELAWEPQPPLESLLEPDDRQPSAQTYILEPGDPSCRLLRAGSALHYVLIDLRLTQPLPAEHWIAYRLALKPLAEPEQPWQDSADWAPDLCYPGQSSPGFKVPAQVHSLLHGSCRKPHHPGGDGLARADQWLADLLAGSPSLATPNPTAPPPPAEPTTAASASAVPSTAAPNPATASVQDADAMSAWPSLLMLSGDQVYMDDVAGPMLRAIHALIERLGLPDESLPELTQSGVVDARSLYAHRDGYYRREWLLPRQRHSAALLEVLFGGVEKPIFTSANAHNHLISLGEMLAMYLLVFSPAPWHGLNLDPPASLTKAQRAQFAQERATLDAFIAALPAVRRLLAHLPVAMIFDDHDVTDDWNLSRAWEEVAYGHALSRRVIGNALIGYLIHQGWGNRPEAFSDDLLAGLQRSLDDPGSAEHEACVQRLLRFGDWHYDWPTTPPLVVIDSRTHRWRSESAASKPSGLLDWEALTDLQQRLRGLPAVLLVSPAPIFGVKLIETIQRVFTWLGFPLMVDAENWMAHSGAAHSLLNIFRHPQTPEHFVILSGDVHYSFVYDVELRGRSRGPEVWQITSSGVRNAFPERLLAVLDRLDHWLFAPSSPLNVFTRRRRLRILPRKPEGAASGRRLLNGSGIGLVELDVDGRPWRIRELLTDGSAVIFTR</sequence>
<protein>
    <recommendedName>
        <fullName evidence="4">Alkaline phosphatase family protein</fullName>
    </recommendedName>
</protein>